<evidence type="ECO:0000313" key="4">
    <source>
        <dbReference type="Proteomes" id="UP000276133"/>
    </source>
</evidence>
<dbReference type="InterPro" id="IPR002861">
    <property type="entry name" value="Reeler_dom"/>
</dbReference>
<evidence type="ECO:0000313" key="3">
    <source>
        <dbReference type="EMBL" id="RNA14703.1"/>
    </source>
</evidence>
<proteinExistence type="predicted"/>
<feature type="domain" description="Reelin" evidence="2">
    <location>
        <begin position="88"/>
        <end position="196"/>
    </location>
</feature>
<comment type="caution">
    <text evidence="3">The sequence shown here is derived from an EMBL/GenBank/DDBJ whole genome shotgun (WGS) entry which is preliminary data.</text>
</comment>
<name>A0A3M7QTU2_BRAPC</name>
<accession>A0A3M7QTU2</accession>
<evidence type="ECO:0000259" key="2">
    <source>
        <dbReference type="Pfam" id="PF02014"/>
    </source>
</evidence>
<dbReference type="AlphaFoldDB" id="A0A3M7QTU2"/>
<dbReference type="Proteomes" id="UP000276133">
    <property type="component" value="Unassembled WGS sequence"/>
</dbReference>
<dbReference type="Pfam" id="PF02014">
    <property type="entry name" value="Reeler"/>
    <property type="match status" value="1"/>
</dbReference>
<sequence length="378" mass="43783">MLFFNLIIKLFITNFLMFNMSHALNNVIDQTSDNNHLVIFNIDDSKKLEYTSSSYKQSFDQDSINYCNFDPLALTKKIELFDQIEREKPDFFVNVFSKTYSFNLTSEIKIRINFMNRQADSNQLWYLLVAKNSCTNSVVGSWRLVQSATTDTIYCYNRDDTVFGHRNKRQDHIFEQIWIPNNNEDVYFVVAVFTDETYSAINPTYFLLSSSVFRFERPDFDSPCPNLISQLNSLENSSNKTAQTKAKIETTISTSTTTPELPDSTKQLYQTSNTTASIPRSTYPTTSLALTIKAMNQKTELKNTFKKSKFKMDANLRTKINYNSSQSILVSLNGRAKLCSKRLSDKLKEENIKVKLEEIYRNVENFEGVEIVKIENFK</sequence>
<protein>
    <recommendedName>
        <fullName evidence="2">Reelin domain-containing protein</fullName>
    </recommendedName>
</protein>
<reference evidence="3 4" key="1">
    <citation type="journal article" date="2018" name="Sci. Rep.">
        <title>Genomic signatures of local adaptation to the degree of environmental predictability in rotifers.</title>
        <authorList>
            <person name="Franch-Gras L."/>
            <person name="Hahn C."/>
            <person name="Garcia-Roger E.M."/>
            <person name="Carmona M.J."/>
            <person name="Serra M."/>
            <person name="Gomez A."/>
        </authorList>
    </citation>
    <scope>NUCLEOTIDE SEQUENCE [LARGE SCALE GENOMIC DNA]</scope>
    <source>
        <strain evidence="3">HYR1</strain>
    </source>
</reference>
<feature type="chain" id="PRO_5018018063" description="Reelin domain-containing protein" evidence="1">
    <location>
        <begin position="24"/>
        <end position="378"/>
    </location>
</feature>
<dbReference type="EMBL" id="REGN01005119">
    <property type="protein sequence ID" value="RNA14703.1"/>
    <property type="molecule type" value="Genomic_DNA"/>
</dbReference>
<feature type="signal peptide" evidence="1">
    <location>
        <begin position="1"/>
        <end position="23"/>
    </location>
</feature>
<organism evidence="3 4">
    <name type="scientific">Brachionus plicatilis</name>
    <name type="common">Marine rotifer</name>
    <name type="synonym">Brachionus muelleri</name>
    <dbReference type="NCBI Taxonomy" id="10195"/>
    <lineage>
        <taxon>Eukaryota</taxon>
        <taxon>Metazoa</taxon>
        <taxon>Spiralia</taxon>
        <taxon>Gnathifera</taxon>
        <taxon>Rotifera</taxon>
        <taxon>Eurotatoria</taxon>
        <taxon>Monogononta</taxon>
        <taxon>Pseudotrocha</taxon>
        <taxon>Ploima</taxon>
        <taxon>Brachionidae</taxon>
        <taxon>Brachionus</taxon>
    </lineage>
</organism>
<keyword evidence="1" id="KW-0732">Signal</keyword>
<evidence type="ECO:0000256" key="1">
    <source>
        <dbReference type="SAM" id="SignalP"/>
    </source>
</evidence>
<keyword evidence="4" id="KW-1185">Reference proteome</keyword>
<gene>
    <name evidence="3" type="ORF">BpHYR1_030441</name>
</gene>